<evidence type="ECO:0000313" key="5">
    <source>
        <dbReference type="Proteomes" id="UP000286773"/>
    </source>
</evidence>
<reference evidence="4 5" key="1">
    <citation type="submission" date="2017-05" db="EMBL/GenBank/DDBJ databases">
        <title>Vagococcus spp. assemblies.</title>
        <authorList>
            <person name="Gulvik C.A."/>
        </authorList>
    </citation>
    <scope>NUCLEOTIDE SEQUENCE [LARGE SCALE GENOMIC DNA]</scope>
    <source>
        <strain evidence="4 5">LMG 24798</strain>
    </source>
</reference>
<dbReference type="Proteomes" id="UP000286773">
    <property type="component" value="Unassembled WGS sequence"/>
</dbReference>
<evidence type="ECO:0000256" key="2">
    <source>
        <dbReference type="SAM" id="Phobius"/>
    </source>
</evidence>
<dbReference type="RefSeq" id="WP_126814370.1">
    <property type="nucleotide sequence ID" value="NZ_NGKC01000013.1"/>
</dbReference>
<protein>
    <recommendedName>
        <fullName evidence="6">Gram-positive cocci surface proteins LPxTG domain-containing protein</fullName>
    </recommendedName>
</protein>
<feature type="signal peptide" evidence="3">
    <location>
        <begin position="1"/>
        <end position="23"/>
    </location>
</feature>
<keyword evidence="5" id="KW-1185">Reference proteome</keyword>
<feature type="region of interest" description="Disordered" evidence="1">
    <location>
        <begin position="47"/>
        <end position="181"/>
    </location>
</feature>
<evidence type="ECO:0000256" key="3">
    <source>
        <dbReference type="SAM" id="SignalP"/>
    </source>
</evidence>
<comment type="caution">
    <text evidence="4">The sequence shown here is derived from an EMBL/GenBank/DDBJ whole genome shotgun (WGS) entry which is preliminary data.</text>
</comment>
<name>A0A430AQR6_9ENTE</name>
<feature type="compositionally biased region" description="Polar residues" evidence="1">
    <location>
        <begin position="150"/>
        <end position="161"/>
    </location>
</feature>
<sequence length="258" mass="27294">MKKNIAMLLLGCLLCIQTGPVQAAAQDVFIVPAEYVKQDTLEETADSVVTNTDQTADSTTSVQQSDTSLEEPAAEQSPAEEGTQSSTSQPETNEKPSDAVLSPSVLVIPEKSNTQDNSTETSEQPADSAVDKVTAPLLTVGEATDKQTDKSGTAASLSEETVLSERQEIATPPQDTKEDRSEVLAGQKVVSAGNNAHSKGNQLKLAAHLFEGAEEQELDRLLPKTNQASSLSSILKGCVVLMTVAAYVIMGYRAKKVS</sequence>
<feature type="compositionally biased region" description="Polar residues" evidence="1">
    <location>
        <begin position="111"/>
        <end position="125"/>
    </location>
</feature>
<feature type="chain" id="PRO_5019100591" description="Gram-positive cocci surface proteins LPxTG domain-containing protein" evidence="3">
    <location>
        <begin position="24"/>
        <end position="258"/>
    </location>
</feature>
<proteinExistence type="predicted"/>
<keyword evidence="3" id="KW-0732">Signal</keyword>
<accession>A0A430AQR6</accession>
<dbReference type="AlphaFoldDB" id="A0A430AQR6"/>
<keyword evidence="2" id="KW-0812">Transmembrane</keyword>
<evidence type="ECO:0000256" key="1">
    <source>
        <dbReference type="SAM" id="MobiDB-lite"/>
    </source>
</evidence>
<evidence type="ECO:0000313" key="4">
    <source>
        <dbReference type="EMBL" id="RSU10274.1"/>
    </source>
</evidence>
<gene>
    <name evidence="4" type="ORF">CBF27_11045</name>
</gene>
<keyword evidence="2" id="KW-0472">Membrane</keyword>
<keyword evidence="2" id="KW-1133">Transmembrane helix</keyword>
<feature type="compositionally biased region" description="Low complexity" evidence="1">
    <location>
        <begin position="52"/>
        <end position="67"/>
    </location>
</feature>
<evidence type="ECO:0008006" key="6">
    <source>
        <dbReference type="Google" id="ProtNLM"/>
    </source>
</evidence>
<feature type="compositionally biased region" description="Polar residues" evidence="1">
    <location>
        <begin position="82"/>
        <end position="91"/>
    </location>
</feature>
<dbReference type="EMBL" id="NGKC01000013">
    <property type="protein sequence ID" value="RSU10274.1"/>
    <property type="molecule type" value="Genomic_DNA"/>
</dbReference>
<organism evidence="4 5">
    <name type="scientific">Vagococcus acidifermentans</name>
    <dbReference type="NCBI Taxonomy" id="564710"/>
    <lineage>
        <taxon>Bacteria</taxon>
        <taxon>Bacillati</taxon>
        <taxon>Bacillota</taxon>
        <taxon>Bacilli</taxon>
        <taxon>Lactobacillales</taxon>
        <taxon>Enterococcaceae</taxon>
        <taxon>Vagococcus</taxon>
    </lineage>
</organism>
<feature type="transmembrane region" description="Helical" evidence="2">
    <location>
        <begin position="234"/>
        <end position="252"/>
    </location>
</feature>